<gene>
    <name evidence="1" type="ORF">US45_C0040G0001</name>
</gene>
<sequence length="84" mass="9724">MAKKRGGIQKRQKVKLTVKRADELEKAWKSVNMTRFWQKIIEKIIPEVEAYRIARAKSKAQAAFVVFVSGKWQKVVPYLKSAGF</sequence>
<evidence type="ECO:0000313" key="2">
    <source>
        <dbReference type="Proteomes" id="UP000034701"/>
    </source>
</evidence>
<dbReference type="AlphaFoldDB" id="A0A0G0J5D5"/>
<proteinExistence type="predicted"/>
<organism evidence="1 2">
    <name type="scientific">Candidatus Nomurabacteria bacterium GW2011_GWA1_37_20</name>
    <dbReference type="NCBI Taxonomy" id="1618729"/>
    <lineage>
        <taxon>Bacteria</taxon>
        <taxon>Candidatus Nomuraibacteriota</taxon>
    </lineage>
</organism>
<comment type="caution">
    <text evidence="1">The sequence shown here is derived from an EMBL/GenBank/DDBJ whole genome shotgun (WGS) entry which is preliminary data.</text>
</comment>
<name>A0A0G0J5D5_9BACT</name>
<protein>
    <submittedName>
        <fullName evidence="1">Uncharacterized protein</fullName>
    </submittedName>
</protein>
<dbReference type="EMBL" id="LBTA01000040">
    <property type="protein sequence ID" value="KKQ31779.1"/>
    <property type="molecule type" value="Genomic_DNA"/>
</dbReference>
<dbReference type="Proteomes" id="UP000034701">
    <property type="component" value="Unassembled WGS sequence"/>
</dbReference>
<accession>A0A0G0J5D5</accession>
<evidence type="ECO:0000313" key="1">
    <source>
        <dbReference type="EMBL" id="KKQ31779.1"/>
    </source>
</evidence>
<reference evidence="1 2" key="1">
    <citation type="journal article" date="2015" name="Nature">
        <title>rRNA introns, odd ribosomes, and small enigmatic genomes across a large radiation of phyla.</title>
        <authorList>
            <person name="Brown C.T."/>
            <person name="Hug L.A."/>
            <person name="Thomas B.C."/>
            <person name="Sharon I."/>
            <person name="Castelle C.J."/>
            <person name="Singh A."/>
            <person name="Wilkins M.J."/>
            <person name="Williams K.H."/>
            <person name="Banfield J.F."/>
        </authorList>
    </citation>
    <scope>NUCLEOTIDE SEQUENCE [LARGE SCALE GENOMIC DNA]</scope>
</reference>